<dbReference type="SUPFAM" id="SSF56784">
    <property type="entry name" value="HAD-like"/>
    <property type="match status" value="1"/>
</dbReference>
<reference evidence="7" key="1">
    <citation type="submission" date="2013-12" db="EMBL/GenBank/DDBJ databases">
        <authorList>
            <person name="Genoscope - CEA"/>
        </authorList>
    </citation>
    <scope>NUCLEOTIDE SEQUENCE</scope>
    <source>
        <strain evidence="7">CBS 1993</strain>
    </source>
</reference>
<gene>
    <name evidence="6" type="primary">UTR4</name>
    <name evidence="7" type="ORF">KUCA_T00005929001</name>
</gene>
<dbReference type="EMBL" id="HG793131">
    <property type="protein sequence ID" value="CDK29935.1"/>
    <property type="molecule type" value="Genomic_DNA"/>
</dbReference>
<dbReference type="GO" id="GO:0005737">
    <property type="term" value="C:cytoplasm"/>
    <property type="evidence" value="ECO:0007669"/>
    <property type="project" value="UniProtKB-SubCell"/>
</dbReference>
<comment type="similarity">
    <text evidence="6">Belongs to the HAD-like hydrolase superfamily. MasA/MtnC family.</text>
</comment>
<sequence>MTEIQNYLLDIEGTVCPITFVKDELFPFFLKALPSLLSKYQYPLQHNDSDAALQTLSKFPEDLTESYDKILAHLNDLVARDIKDPLLKQLQGLVWQAGYDSGEIKCPVYEDAIIAINRWTSEGKKVFIYSSGSVKAQKLLFGHTLENGKSVDLNPLISGYFDTLNAGMKNETTSYTKILEETGLTAENVLFLSDNVNEVRAAFDSGMHSIIVCRPGNAELSEDDRNKFKSIDDFSGLV</sequence>
<accession>W6MY33</accession>
<dbReference type="CDD" id="cd01629">
    <property type="entry name" value="HAD_EP"/>
    <property type="match status" value="1"/>
</dbReference>
<dbReference type="InterPro" id="IPR027511">
    <property type="entry name" value="ENOPH1_eukaryotes"/>
</dbReference>
<feature type="binding site" evidence="6">
    <location>
        <position position="10"/>
    </location>
    <ligand>
        <name>Mg(2+)</name>
        <dbReference type="ChEBI" id="CHEBI:18420"/>
    </ligand>
</feature>
<dbReference type="UniPathway" id="UPA00904">
    <property type="reaction ID" value="UER00876"/>
</dbReference>
<feature type="binding site" evidence="6">
    <location>
        <position position="169"/>
    </location>
    <ligand>
        <name>substrate</name>
    </ligand>
</feature>
<dbReference type="Proteomes" id="UP000019384">
    <property type="component" value="Unassembled WGS sequence"/>
</dbReference>
<dbReference type="GO" id="GO:0019509">
    <property type="term" value="P:L-methionine salvage from methylthioadenosine"/>
    <property type="evidence" value="ECO:0007669"/>
    <property type="project" value="UniProtKB-UniRule"/>
</dbReference>
<dbReference type="HAMAP" id="MF_03117">
    <property type="entry name" value="Salvage_MtnC_euk"/>
    <property type="match status" value="1"/>
</dbReference>
<evidence type="ECO:0000256" key="6">
    <source>
        <dbReference type="HAMAP-Rule" id="MF_03117"/>
    </source>
</evidence>
<feature type="binding site" evidence="6">
    <location>
        <begin position="130"/>
        <end position="131"/>
    </location>
    <ligand>
        <name>substrate</name>
    </ligand>
</feature>
<organism evidence="7 8">
    <name type="scientific">Kuraishia capsulata CBS 1993</name>
    <dbReference type="NCBI Taxonomy" id="1382522"/>
    <lineage>
        <taxon>Eukaryota</taxon>
        <taxon>Fungi</taxon>
        <taxon>Dikarya</taxon>
        <taxon>Ascomycota</taxon>
        <taxon>Saccharomycotina</taxon>
        <taxon>Pichiomycetes</taxon>
        <taxon>Pichiales</taxon>
        <taxon>Pichiaceae</taxon>
        <taxon>Kuraishia</taxon>
    </lineage>
</organism>
<dbReference type="OrthoDB" id="272500at2759"/>
<keyword evidence="8" id="KW-1185">Reference proteome</keyword>
<dbReference type="SFLD" id="SFLDG01129">
    <property type="entry name" value="C1.5:_HAD__Beta-PGM__Phosphata"/>
    <property type="match status" value="1"/>
</dbReference>
<feature type="binding site" evidence="6">
    <location>
        <position position="12"/>
    </location>
    <ligand>
        <name>Mg(2+)</name>
        <dbReference type="ChEBI" id="CHEBI:18420"/>
    </ligand>
</feature>
<dbReference type="FunFam" id="3.40.50.1000:FF:000079">
    <property type="entry name" value="Enolase-phosphatase E1"/>
    <property type="match status" value="1"/>
</dbReference>
<protein>
    <recommendedName>
        <fullName evidence="6">Enolase-phosphatase E1</fullName>
        <ecNumber evidence="6">3.1.3.77</ecNumber>
    </recommendedName>
    <alternativeName>
        <fullName evidence="6">2,3-diketo-5-methylthio-1-phosphopentane phosphatase</fullName>
    </alternativeName>
</protein>
<dbReference type="Gene3D" id="3.40.50.1000">
    <property type="entry name" value="HAD superfamily/HAD-like"/>
    <property type="match status" value="1"/>
</dbReference>
<keyword evidence="4 6" id="KW-0460">Magnesium</keyword>
<keyword evidence="6" id="KW-0539">Nucleus</keyword>
<dbReference type="SFLD" id="SFLDG01133">
    <property type="entry name" value="C1.5.4:_Enolase-phosphatase_Li"/>
    <property type="match status" value="1"/>
</dbReference>
<dbReference type="Gene3D" id="1.10.720.60">
    <property type="match status" value="1"/>
</dbReference>
<dbReference type="NCBIfam" id="TIGR01691">
    <property type="entry name" value="enolase-ppase"/>
    <property type="match status" value="1"/>
</dbReference>
<evidence type="ECO:0000256" key="2">
    <source>
        <dbReference type="ARBA" id="ARBA00022723"/>
    </source>
</evidence>
<evidence type="ECO:0000313" key="8">
    <source>
        <dbReference type="Proteomes" id="UP000019384"/>
    </source>
</evidence>
<dbReference type="SFLD" id="SFLDS00003">
    <property type="entry name" value="Haloacid_Dehalogenase"/>
    <property type="match status" value="1"/>
</dbReference>
<dbReference type="PANTHER" id="PTHR20371">
    <property type="entry name" value="ENOLASE-PHOSPHATASE E1"/>
    <property type="match status" value="1"/>
</dbReference>
<comment type="subunit">
    <text evidence="6">Monomer.</text>
</comment>
<comment type="catalytic activity">
    <reaction evidence="6">
        <text>5-methylsulfanyl-2,3-dioxopentyl phosphate + H2O = 1,2-dihydroxy-5-(methylsulfanyl)pent-1-en-3-one + phosphate</text>
        <dbReference type="Rhea" id="RHEA:21700"/>
        <dbReference type="ChEBI" id="CHEBI:15377"/>
        <dbReference type="ChEBI" id="CHEBI:43474"/>
        <dbReference type="ChEBI" id="CHEBI:49252"/>
        <dbReference type="ChEBI" id="CHEBI:58828"/>
        <dbReference type="EC" id="3.1.3.77"/>
    </reaction>
</comment>
<evidence type="ECO:0000256" key="4">
    <source>
        <dbReference type="ARBA" id="ARBA00022842"/>
    </source>
</evidence>
<comment type="pathway">
    <text evidence="6">Amino-acid biosynthesis; L-methionine biosynthesis via salvage pathway; L-methionine from S-methyl-5-thio-alpha-D-ribose 1-phosphate: step 4/6.</text>
</comment>
<keyword evidence="3 6" id="KW-0378">Hydrolase</keyword>
<dbReference type="STRING" id="1382522.W6MY33"/>
<keyword evidence="6" id="KW-0963">Cytoplasm</keyword>
<dbReference type="GO" id="GO:0043874">
    <property type="term" value="F:acireductone synthase activity"/>
    <property type="evidence" value="ECO:0007669"/>
    <property type="project" value="UniProtKB-EC"/>
</dbReference>
<dbReference type="InterPro" id="IPR023943">
    <property type="entry name" value="Enolase-ppase_E1"/>
</dbReference>
<comment type="function">
    <text evidence="6">Bifunctional enzyme that catalyzes the enolization of 2,3-diketo-5-methylthiopentyl-1-phosphate (DK-MTP-1-P) into the intermediate 2-hydroxy-3-keto-5-methylthiopentenyl-1-phosphate (HK-MTPenyl-1-P), which is then dephosphorylated to form the acireductone 1,2-dihydroxy-3-keto-5-methylthiopentene (DHK-MTPene).</text>
</comment>
<evidence type="ECO:0000256" key="1">
    <source>
        <dbReference type="ARBA" id="ARBA00022605"/>
    </source>
</evidence>
<keyword evidence="5 6" id="KW-0486">Methionine biosynthesis</keyword>
<comment type="pathway">
    <text evidence="6">Amino-acid biosynthesis; L-methionine biosynthesis via salvage pathway; L-methionine from S-methyl-5-thio-alpha-D-ribose 1-phosphate: step 3/6.</text>
</comment>
<dbReference type="HOGENOM" id="CLU_023273_1_1_1"/>
<evidence type="ECO:0000256" key="5">
    <source>
        <dbReference type="ARBA" id="ARBA00023167"/>
    </source>
</evidence>
<dbReference type="AlphaFoldDB" id="W6MY33"/>
<evidence type="ECO:0000256" key="3">
    <source>
        <dbReference type="ARBA" id="ARBA00022801"/>
    </source>
</evidence>
<comment type="subcellular location">
    <subcellularLocation>
        <location evidence="6">Cytoplasm</location>
    </subcellularLocation>
    <subcellularLocation>
        <location evidence="6">Nucleus</location>
    </subcellularLocation>
</comment>
<evidence type="ECO:0000313" key="7">
    <source>
        <dbReference type="EMBL" id="CDK29935.1"/>
    </source>
</evidence>
<feature type="binding site" evidence="6">
    <location>
        <position position="194"/>
    </location>
    <ligand>
        <name>Mg(2+)</name>
        <dbReference type="ChEBI" id="CHEBI:18420"/>
    </ligand>
</feature>
<dbReference type="InterPro" id="IPR036412">
    <property type="entry name" value="HAD-like_sf"/>
</dbReference>
<dbReference type="EC" id="3.1.3.77" evidence="6"/>
<keyword evidence="1 6" id="KW-0028">Amino-acid biosynthesis</keyword>
<dbReference type="Pfam" id="PF00702">
    <property type="entry name" value="Hydrolase"/>
    <property type="match status" value="1"/>
</dbReference>
<proteinExistence type="inferred from homology"/>
<name>W6MY33_9ASCO</name>
<dbReference type="InterPro" id="IPR023214">
    <property type="entry name" value="HAD_sf"/>
</dbReference>
<dbReference type="PANTHER" id="PTHR20371:SF1">
    <property type="entry name" value="ENOLASE-PHOSPHATASE E1"/>
    <property type="match status" value="1"/>
</dbReference>
<comment type="cofactor">
    <cofactor evidence="6">
        <name>Mg(2+)</name>
        <dbReference type="ChEBI" id="CHEBI:18420"/>
    </cofactor>
    <text evidence="6">Binds 1 Mg(2+) ion per subunit.</text>
</comment>
<dbReference type="GO" id="GO:0005634">
    <property type="term" value="C:nucleus"/>
    <property type="evidence" value="ECO:0007669"/>
    <property type="project" value="UniProtKB-SubCell"/>
</dbReference>
<keyword evidence="2 6" id="KW-0479">Metal-binding</keyword>
<dbReference type="GO" id="GO:0000287">
    <property type="term" value="F:magnesium ion binding"/>
    <property type="evidence" value="ECO:0007669"/>
    <property type="project" value="UniProtKB-UniRule"/>
</dbReference>
<reference evidence="7" key="2">
    <citation type="submission" date="2014-02" db="EMBL/GenBank/DDBJ databases">
        <title>Complete DNA sequence of /Kuraishia capsulata/ illustrates novel genomic features among budding yeasts (/Saccharomycotina/).</title>
        <authorList>
            <person name="Morales L."/>
            <person name="Noel B."/>
            <person name="Porcel B."/>
            <person name="Marcet-Houben M."/>
            <person name="Hullo M-F."/>
            <person name="Sacerdot C."/>
            <person name="Tekaia F."/>
            <person name="Leh-Louis V."/>
            <person name="Despons L."/>
            <person name="Khanna V."/>
            <person name="Aury J-M."/>
            <person name="Barbe V."/>
            <person name="Couloux A."/>
            <person name="Labadie K."/>
            <person name="Pelletier E."/>
            <person name="Souciet J-L."/>
            <person name="Boekhout T."/>
            <person name="Gabaldon T."/>
            <person name="Wincker P."/>
            <person name="Dujon B."/>
        </authorList>
    </citation>
    <scope>NUCLEOTIDE SEQUENCE</scope>
    <source>
        <strain evidence="7">CBS 1993</strain>
    </source>
</reference>